<evidence type="ECO:0000256" key="4">
    <source>
        <dbReference type="ARBA" id="ARBA00023136"/>
    </source>
</evidence>
<name>A0A0B0I7X8_9BACI</name>
<reference evidence="6 7" key="1">
    <citation type="submission" date="2014-09" db="EMBL/GenBank/DDBJ databases">
        <title>Genome sequencing and annotation of Bacillus Okhensis strain Kh10-101T.</title>
        <authorList>
            <person name="Prakash J.S."/>
        </authorList>
    </citation>
    <scope>NUCLEOTIDE SEQUENCE [LARGE SCALE GENOMIC DNA]</scope>
    <source>
        <strain evidence="7">Kh10-101T</strain>
    </source>
</reference>
<feature type="transmembrane region" description="Helical" evidence="5">
    <location>
        <begin position="125"/>
        <end position="145"/>
    </location>
</feature>
<keyword evidence="2 5" id="KW-0812">Transmembrane</keyword>
<proteinExistence type="predicted"/>
<dbReference type="InterPro" id="IPR032808">
    <property type="entry name" value="DoxX"/>
</dbReference>
<dbReference type="Proteomes" id="UP000030832">
    <property type="component" value="Unassembled WGS sequence"/>
</dbReference>
<gene>
    <name evidence="6" type="ORF">LQ50_20390</name>
</gene>
<feature type="transmembrane region" description="Helical" evidence="5">
    <location>
        <begin position="88"/>
        <end position="113"/>
    </location>
</feature>
<sequence length="178" mass="19441">MIGQFFRENKYMAGIWLVLRVYLGWSWLTAGWGKVTGDFNAGGYLQGSVANPVMSGEALMYPNYVSFLESVAIPYADTFSVMVAWGELFVGLGLILGVFTSAAAFFGVVMNMSFLFAGTISSNPWMILISMFILVAGANAGRYGGDRWVLPYLKSMIFKGRNNEKGFGATGKGLREAM</sequence>
<dbReference type="PANTHER" id="PTHR39157:SF1">
    <property type="entry name" value="DOXX FAMILY PROTEIN"/>
    <property type="match status" value="1"/>
</dbReference>
<accession>A0A0B0I7X8</accession>
<dbReference type="Pfam" id="PF07681">
    <property type="entry name" value="DoxX"/>
    <property type="match status" value="1"/>
</dbReference>
<dbReference type="EMBL" id="JRJU01000035">
    <property type="protein sequence ID" value="KHF38598.1"/>
    <property type="molecule type" value="Genomic_DNA"/>
</dbReference>
<keyword evidence="7" id="KW-1185">Reference proteome</keyword>
<evidence type="ECO:0000256" key="2">
    <source>
        <dbReference type="ARBA" id="ARBA00022692"/>
    </source>
</evidence>
<keyword evidence="3 5" id="KW-1133">Transmembrane helix</keyword>
<dbReference type="AlphaFoldDB" id="A0A0B0I7X8"/>
<organism evidence="6 7">
    <name type="scientific">Halalkalibacter okhensis</name>
    <dbReference type="NCBI Taxonomy" id="333138"/>
    <lineage>
        <taxon>Bacteria</taxon>
        <taxon>Bacillati</taxon>
        <taxon>Bacillota</taxon>
        <taxon>Bacilli</taxon>
        <taxon>Bacillales</taxon>
        <taxon>Bacillaceae</taxon>
        <taxon>Halalkalibacter</taxon>
    </lineage>
</organism>
<evidence type="ECO:0000256" key="3">
    <source>
        <dbReference type="ARBA" id="ARBA00022989"/>
    </source>
</evidence>
<comment type="subcellular location">
    <subcellularLocation>
        <location evidence="1">Membrane</location>
        <topology evidence="1">Multi-pass membrane protein</topology>
    </subcellularLocation>
</comment>
<feature type="transmembrane region" description="Helical" evidence="5">
    <location>
        <begin position="12"/>
        <end position="30"/>
    </location>
</feature>
<dbReference type="eggNOG" id="COG2259">
    <property type="taxonomic scope" value="Bacteria"/>
</dbReference>
<dbReference type="OrthoDB" id="26941at2"/>
<dbReference type="GO" id="GO:0016020">
    <property type="term" value="C:membrane"/>
    <property type="evidence" value="ECO:0007669"/>
    <property type="project" value="UniProtKB-SubCell"/>
</dbReference>
<dbReference type="RefSeq" id="WP_034632353.1">
    <property type="nucleotide sequence ID" value="NZ_JRJU01000035.1"/>
</dbReference>
<evidence type="ECO:0000256" key="1">
    <source>
        <dbReference type="ARBA" id="ARBA00004141"/>
    </source>
</evidence>
<dbReference type="STRING" id="333138.LQ50_20390"/>
<evidence type="ECO:0000313" key="6">
    <source>
        <dbReference type="EMBL" id="KHF38598.1"/>
    </source>
</evidence>
<protein>
    <submittedName>
        <fullName evidence="6">Crp/Fnr family transcriptional regulator</fullName>
    </submittedName>
</protein>
<evidence type="ECO:0000256" key="5">
    <source>
        <dbReference type="SAM" id="Phobius"/>
    </source>
</evidence>
<comment type="caution">
    <text evidence="6">The sequence shown here is derived from an EMBL/GenBank/DDBJ whole genome shotgun (WGS) entry which is preliminary data.</text>
</comment>
<evidence type="ECO:0000313" key="7">
    <source>
        <dbReference type="Proteomes" id="UP000030832"/>
    </source>
</evidence>
<dbReference type="PANTHER" id="PTHR39157">
    <property type="entry name" value="INTEGRAL MEMBRANE PROTEIN-RELATED"/>
    <property type="match status" value="1"/>
</dbReference>
<keyword evidence="4 5" id="KW-0472">Membrane</keyword>